<keyword evidence="9" id="KW-1185">Reference proteome</keyword>
<evidence type="ECO:0000313" key="8">
    <source>
        <dbReference type="EMBL" id="MBU8874959.1"/>
    </source>
</evidence>
<feature type="transmembrane region" description="Helical" evidence="7">
    <location>
        <begin position="61"/>
        <end position="86"/>
    </location>
</feature>
<evidence type="ECO:0000256" key="5">
    <source>
        <dbReference type="ARBA" id="ARBA00022989"/>
    </source>
</evidence>
<evidence type="ECO:0000313" key="9">
    <source>
        <dbReference type="Proteomes" id="UP000727907"/>
    </source>
</evidence>
<protein>
    <submittedName>
        <fullName evidence="8">Chromate transporter</fullName>
    </submittedName>
</protein>
<feature type="transmembrane region" description="Helical" evidence="7">
    <location>
        <begin position="106"/>
        <end position="125"/>
    </location>
</feature>
<feature type="transmembrane region" description="Helical" evidence="7">
    <location>
        <begin position="137"/>
        <end position="153"/>
    </location>
</feature>
<name>A0ABS6IK35_9HYPH</name>
<proteinExistence type="inferred from homology"/>
<evidence type="ECO:0000256" key="2">
    <source>
        <dbReference type="ARBA" id="ARBA00005262"/>
    </source>
</evidence>
<dbReference type="Proteomes" id="UP000727907">
    <property type="component" value="Unassembled WGS sequence"/>
</dbReference>
<dbReference type="RefSeq" id="WP_216961426.1">
    <property type="nucleotide sequence ID" value="NZ_JAHOPB010000001.1"/>
</dbReference>
<dbReference type="Pfam" id="PF02417">
    <property type="entry name" value="Chromate_transp"/>
    <property type="match status" value="1"/>
</dbReference>
<comment type="similarity">
    <text evidence="2">Belongs to the chromate ion transporter (CHR) (TC 2.A.51) family.</text>
</comment>
<accession>A0ABS6IK35</accession>
<reference evidence="8 9" key="1">
    <citation type="submission" date="2021-06" db="EMBL/GenBank/DDBJ databases">
        <authorList>
            <person name="Lee D.H."/>
        </authorList>
    </citation>
    <scope>NUCLEOTIDE SEQUENCE [LARGE SCALE GENOMIC DNA]</scope>
    <source>
        <strain evidence="8 9">MMS21-HV4-11</strain>
    </source>
</reference>
<evidence type="ECO:0000256" key="4">
    <source>
        <dbReference type="ARBA" id="ARBA00022692"/>
    </source>
</evidence>
<evidence type="ECO:0000256" key="1">
    <source>
        <dbReference type="ARBA" id="ARBA00004651"/>
    </source>
</evidence>
<evidence type="ECO:0000256" key="7">
    <source>
        <dbReference type="SAM" id="Phobius"/>
    </source>
</evidence>
<organism evidence="8 9">
    <name type="scientific">Reyranella humidisoli</name>
    <dbReference type="NCBI Taxonomy" id="2849149"/>
    <lineage>
        <taxon>Bacteria</taxon>
        <taxon>Pseudomonadati</taxon>
        <taxon>Pseudomonadota</taxon>
        <taxon>Alphaproteobacteria</taxon>
        <taxon>Hyphomicrobiales</taxon>
        <taxon>Reyranellaceae</taxon>
        <taxon>Reyranella</taxon>
    </lineage>
</organism>
<keyword evidence="5 7" id="KW-1133">Transmembrane helix</keyword>
<evidence type="ECO:0000256" key="6">
    <source>
        <dbReference type="ARBA" id="ARBA00023136"/>
    </source>
</evidence>
<evidence type="ECO:0000256" key="3">
    <source>
        <dbReference type="ARBA" id="ARBA00022475"/>
    </source>
</evidence>
<dbReference type="EMBL" id="JAHOPB010000001">
    <property type="protein sequence ID" value="MBU8874959.1"/>
    <property type="molecule type" value="Genomic_DNA"/>
</dbReference>
<dbReference type="PANTHER" id="PTHR43663">
    <property type="entry name" value="CHROMATE TRANSPORT PROTEIN-RELATED"/>
    <property type="match status" value="1"/>
</dbReference>
<dbReference type="InterPro" id="IPR003370">
    <property type="entry name" value="Chromate_transpt"/>
</dbReference>
<dbReference type="PANTHER" id="PTHR43663:SF1">
    <property type="entry name" value="CHROMATE TRANSPORTER"/>
    <property type="match status" value="1"/>
</dbReference>
<keyword evidence="4 7" id="KW-0812">Transmembrane</keyword>
<sequence>MTGVLVELARTFATLSLVSIGGINALLPEIHRQVVDVHGWMTDQAFASAFAIANASPGPNIIFVSLIGWQVAGLPGLLVSTLAILIPSSTLAYFAGRALTRWSHHPAVAVLRDALIPVALGLMLASGVSMMRTVDRDVVTVLISLATAAFVYTTRRNPLWALAAGALVNVAALHLF</sequence>
<keyword evidence="3" id="KW-1003">Cell membrane</keyword>
<gene>
    <name evidence="8" type="ORF">KQ910_14370</name>
</gene>
<keyword evidence="6 7" id="KW-0472">Membrane</keyword>
<dbReference type="InterPro" id="IPR052518">
    <property type="entry name" value="CHR_Transporter"/>
</dbReference>
<comment type="subcellular location">
    <subcellularLocation>
        <location evidence="1">Cell membrane</location>
        <topology evidence="1">Multi-pass membrane protein</topology>
    </subcellularLocation>
</comment>
<comment type="caution">
    <text evidence="8">The sequence shown here is derived from an EMBL/GenBank/DDBJ whole genome shotgun (WGS) entry which is preliminary data.</text>
</comment>